<feature type="transmembrane region" description="Helical" evidence="9">
    <location>
        <begin position="31"/>
        <end position="50"/>
    </location>
</feature>
<evidence type="ECO:0000256" key="8">
    <source>
        <dbReference type="NCBIfam" id="TIGR03459"/>
    </source>
</evidence>
<reference evidence="10 11" key="1">
    <citation type="submission" date="2020-07" db="EMBL/GenBank/DDBJ databases">
        <title>Complete genome and description of Corynebacterium incognita strain Marseille-Q3630 sp. nov.</title>
        <authorList>
            <person name="Boxberger M."/>
        </authorList>
    </citation>
    <scope>NUCLEOTIDE SEQUENCE [LARGE SCALE GENOMIC DNA]</scope>
    <source>
        <strain evidence="10 11">Marseille-Q3630</strain>
    </source>
</reference>
<feature type="transmembrane region" description="Helical" evidence="9">
    <location>
        <begin position="77"/>
        <end position="98"/>
    </location>
</feature>
<dbReference type="NCBIfam" id="TIGR03459">
    <property type="entry name" value="crt_membr"/>
    <property type="match status" value="1"/>
</dbReference>
<keyword evidence="3 10" id="KW-0808">Transferase</keyword>
<comment type="subcellular location">
    <subcellularLocation>
        <location evidence="1">Membrane</location>
        <topology evidence="1">Multi-pass membrane protein</topology>
    </subcellularLocation>
</comment>
<keyword evidence="5 9" id="KW-1133">Transmembrane helix</keyword>
<dbReference type="KEGG" id="cik:H0194_02160"/>
<dbReference type="AlphaFoldDB" id="A0A7G7CQK4"/>
<evidence type="ECO:0000256" key="6">
    <source>
        <dbReference type="ARBA" id="ARBA00023136"/>
    </source>
</evidence>
<dbReference type="GO" id="GO:0016757">
    <property type="term" value="F:glycosyltransferase activity"/>
    <property type="evidence" value="ECO:0007669"/>
    <property type="project" value="UniProtKB-KW"/>
</dbReference>
<feature type="transmembrane region" description="Helical" evidence="9">
    <location>
        <begin position="190"/>
        <end position="213"/>
    </location>
</feature>
<evidence type="ECO:0000256" key="3">
    <source>
        <dbReference type="ARBA" id="ARBA00022679"/>
    </source>
</evidence>
<evidence type="ECO:0000256" key="9">
    <source>
        <dbReference type="SAM" id="Phobius"/>
    </source>
</evidence>
<name>A0A7G7CQK4_9CORY</name>
<dbReference type="Pfam" id="PF26314">
    <property type="entry name" value="MptA_B_family"/>
    <property type="match status" value="1"/>
</dbReference>
<comment type="similarity">
    <text evidence="7">Belongs to the MptA/B family.</text>
</comment>
<dbReference type="EMBL" id="CP059404">
    <property type="protein sequence ID" value="QNE89870.1"/>
    <property type="molecule type" value="Genomic_DNA"/>
</dbReference>
<feature type="transmembrane region" description="Helical" evidence="9">
    <location>
        <begin position="313"/>
        <end position="337"/>
    </location>
</feature>
<organism evidence="10 11">
    <name type="scientific">Corynebacterium incognita</name>
    <dbReference type="NCBI Taxonomy" id="2754725"/>
    <lineage>
        <taxon>Bacteria</taxon>
        <taxon>Bacillati</taxon>
        <taxon>Actinomycetota</taxon>
        <taxon>Actinomycetes</taxon>
        <taxon>Mycobacteriales</taxon>
        <taxon>Corynebacteriaceae</taxon>
        <taxon>Corynebacterium</taxon>
    </lineage>
</organism>
<evidence type="ECO:0000256" key="7">
    <source>
        <dbReference type="ARBA" id="ARBA00043987"/>
    </source>
</evidence>
<keyword evidence="4 9" id="KW-0812">Transmembrane</keyword>
<gene>
    <name evidence="10" type="ORF">H0194_02160</name>
</gene>
<keyword evidence="11" id="KW-1185">Reference proteome</keyword>
<sequence>MPTPPPSLTPPDAAAQQRPTEIRSYRLPDPFLLGIVGSVILALSSFGGGASRNRGGILDAWNIGVLAFGHGRNIMMFLFWVGLFLLVAAWILAGYQLFVEKRGVNVHRLLLGWLTPLAFAGPLASRDVYSYLMQGAMVRDGFDPYSEGATVNPGPFLLEVSHDWRNTTTPYGPLHLWVGEGVTTIVGDNVALGIIVYKIISLAGFAMITWAVPRLARALGGDEKLALWLSVANPVLILHLVGGMHNESIMVGLVSIGLVMILRHDVLGCAGGLALIGLAVAYKATAFIAVPFVVWIMLNHLAPREASSVAQRLGAFVVAGFIAVAEIIAAVAAVTWMSGSSWGWISEISGNSKIINPLAVPTLLADSVVPIAKVFNPEFSYNQTLSFFRGIFVVLMLVGLVTVWWLFRKNDREAIAGTAAAYQVAFLFNSVTLPWYYASVITLLGVFSPSRLVTKIAVGASVFLALAFSGDGNHQLYNWWWIIGTVALGWWAAETLFPHPAADEAPASSAKTAAA</sequence>
<evidence type="ECO:0000256" key="4">
    <source>
        <dbReference type="ARBA" id="ARBA00022692"/>
    </source>
</evidence>
<feature type="transmembrane region" description="Helical" evidence="9">
    <location>
        <begin position="387"/>
        <end position="407"/>
    </location>
</feature>
<evidence type="ECO:0000256" key="1">
    <source>
        <dbReference type="ARBA" id="ARBA00004141"/>
    </source>
</evidence>
<protein>
    <recommendedName>
        <fullName evidence="8">Alpha-(1-&gt;6)-mannopyranosyltransferase A</fullName>
    </recommendedName>
</protein>
<feature type="transmembrane region" description="Helical" evidence="9">
    <location>
        <begin position="452"/>
        <end position="469"/>
    </location>
</feature>
<evidence type="ECO:0000256" key="2">
    <source>
        <dbReference type="ARBA" id="ARBA00022676"/>
    </source>
</evidence>
<keyword evidence="6 9" id="KW-0472">Membrane</keyword>
<dbReference type="RefSeq" id="WP_185176244.1">
    <property type="nucleotide sequence ID" value="NZ_CP059404.1"/>
</dbReference>
<dbReference type="Proteomes" id="UP000515743">
    <property type="component" value="Chromosome"/>
</dbReference>
<dbReference type="NCBIfam" id="NF038066">
    <property type="entry name" value="MptB"/>
    <property type="match status" value="1"/>
</dbReference>
<feature type="transmembrane region" description="Helical" evidence="9">
    <location>
        <begin position="476"/>
        <end position="493"/>
    </location>
</feature>
<dbReference type="InterPro" id="IPR049829">
    <property type="entry name" value="MptA/B-like"/>
</dbReference>
<feature type="transmembrane region" description="Helical" evidence="9">
    <location>
        <begin position="419"/>
        <end position="437"/>
    </location>
</feature>
<feature type="transmembrane region" description="Helical" evidence="9">
    <location>
        <begin position="280"/>
        <end position="301"/>
    </location>
</feature>
<evidence type="ECO:0000313" key="11">
    <source>
        <dbReference type="Proteomes" id="UP000515743"/>
    </source>
</evidence>
<dbReference type="GO" id="GO:0016020">
    <property type="term" value="C:membrane"/>
    <property type="evidence" value="ECO:0007669"/>
    <property type="project" value="UniProtKB-SubCell"/>
</dbReference>
<keyword evidence="2" id="KW-0328">Glycosyltransferase</keyword>
<accession>A0A7G7CQK4</accession>
<proteinExistence type="inferred from homology"/>
<evidence type="ECO:0000313" key="10">
    <source>
        <dbReference type="EMBL" id="QNE89870.1"/>
    </source>
</evidence>
<feature type="transmembrane region" description="Helical" evidence="9">
    <location>
        <begin position="225"/>
        <end position="242"/>
    </location>
</feature>
<dbReference type="InterPro" id="IPR017822">
    <property type="entry name" value="MptA-like"/>
</dbReference>
<evidence type="ECO:0000256" key="5">
    <source>
        <dbReference type="ARBA" id="ARBA00022989"/>
    </source>
</evidence>